<dbReference type="InterPro" id="IPR014729">
    <property type="entry name" value="Rossmann-like_a/b/a_fold"/>
</dbReference>
<evidence type="ECO:0000313" key="5">
    <source>
        <dbReference type="Proteomes" id="UP000838672"/>
    </source>
</evidence>
<dbReference type="RefSeq" id="WP_237464488.1">
    <property type="nucleotide sequence ID" value="NZ_CAKLDI010000001.1"/>
</dbReference>
<comment type="subcellular location">
    <subcellularLocation>
        <location evidence="2">Cytoplasm</location>
    </subcellularLocation>
</comment>
<dbReference type="Gene3D" id="3.40.50.620">
    <property type="entry name" value="HUPs"/>
    <property type="match status" value="1"/>
</dbReference>
<protein>
    <recommendedName>
        <fullName evidence="2">Universal stress protein</fullName>
    </recommendedName>
</protein>
<dbReference type="PANTHER" id="PTHR46268">
    <property type="entry name" value="STRESS RESPONSE PROTEIN NHAX"/>
    <property type="match status" value="1"/>
</dbReference>
<comment type="similarity">
    <text evidence="1 2">Belongs to the universal stress protein A family.</text>
</comment>
<dbReference type="PIRSF" id="PIRSF006276">
    <property type="entry name" value="UspA"/>
    <property type="match status" value="1"/>
</dbReference>
<dbReference type="InterPro" id="IPR006016">
    <property type="entry name" value="UspA"/>
</dbReference>
<dbReference type="PRINTS" id="PR01438">
    <property type="entry name" value="UNVRSLSTRESS"/>
</dbReference>
<evidence type="ECO:0000256" key="1">
    <source>
        <dbReference type="ARBA" id="ARBA00008791"/>
    </source>
</evidence>
<evidence type="ECO:0000259" key="3">
    <source>
        <dbReference type="Pfam" id="PF00582"/>
    </source>
</evidence>
<sequence>MYQQILIPVDLNENKLSDKALKHAIWLAQHCHATLHLLNVVPGIHQSMVATYFPKDAAQAMKHAAQQQLEQFAAQHIPAPITYTTTIKEGKPYTTIIEHAQHLNADLIVLPSHKRSKVDKVMLGSVATKVAAHSPIHIMVIKP</sequence>
<dbReference type="InterPro" id="IPR006015">
    <property type="entry name" value="Universal_stress_UspA"/>
</dbReference>
<reference evidence="4" key="1">
    <citation type="submission" date="2021-11" db="EMBL/GenBank/DDBJ databases">
        <authorList>
            <person name="Rodrigo-Torres L."/>
            <person name="Arahal R. D."/>
            <person name="Lucena T."/>
        </authorList>
    </citation>
    <scope>NUCLEOTIDE SEQUENCE</scope>
    <source>
        <strain evidence="4">CECT 7929</strain>
    </source>
</reference>
<evidence type="ECO:0000313" key="4">
    <source>
        <dbReference type="EMBL" id="CAH0532552.1"/>
    </source>
</evidence>
<evidence type="ECO:0000256" key="2">
    <source>
        <dbReference type="PIRNR" id="PIRNR006276"/>
    </source>
</evidence>
<dbReference type="EMBL" id="CAKLDI010000001">
    <property type="protein sequence ID" value="CAH0532552.1"/>
    <property type="molecule type" value="Genomic_DNA"/>
</dbReference>
<dbReference type="PANTHER" id="PTHR46268:SF6">
    <property type="entry name" value="UNIVERSAL STRESS PROTEIN UP12"/>
    <property type="match status" value="1"/>
</dbReference>
<feature type="domain" description="UspA" evidence="3">
    <location>
        <begin position="1"/>
        <end position="142"/>
    </location>
</feature>
<keyword evidence="5" id="KW-1185">Reference proteome</keyword>
<dbReference type="SUPFAM" id="SSF52402">
    <property type="entry name" value="Adenine nucleotide alpha hydrolases-like"/>
    <property type="match status" value="1"/>
</dbReference>
<dbReference type="CDD" id="cd00293">
    <property type="entry name" value="USP-like"/>
    <property type="match status" value="1"/>
</dbReference>
<gene>
    <name evidence="4" type="primary">uspG</name>
    <name evidence="4" type="ORF">VST7929_00383</name>
</gene>
<proteinExistence type="inferred from homology"/>
<dbReference type="Proteomes" id="UP000838672">
    <property type="component" value="Unassembled WGS sequence"/>
</dbReference>
<dbReference type="Pfam" id="PF00582">
    <property type="entry name" value="Usp"/>
    <property type="match status" value="1"/>
</dbReference>
<organism evidence="4 5">
    <name type="scientific">Vibrio stylophorae</name>
    <dbReference type="NCBI Taxonomy" id="659351"/>
    <lineage>
        <taxon>Bacteria</taxon>
        <taxon>Pseudomonadati</taxon>
        <taxon>Pseudomonadota</taxon>
        <taxon>Gammaproteobacteria</taxon>
        <taxon>Vibrionales</taxon>
        <taxon>Vibrionaceae</taxon>
        <taxon>Vibrio</taxon>
    </lineage>
</organism>
<keyword evidence="2" id="KW-0963">Cytoplasm</keyword>
<comment type="caution">
    <text evidence="4">The sequence shown here is derived from an EMBL/GenBank/DDBJ whole genome shotgun (WGS) entry which is preliminary data.</text>
</comment>
<accession>A0ABM8ZQK0</accession>
<name>A0ABM8ZQK0_9VIBR</name>